<dbReference type="EMBL" id="BMJC01000004">
    <property type="protein sequence ID" value="GGB13810.1"/>
    <property type="molecule type" value="Genomic_DNA"/>
</dbReference>
<sequence>MNKNIAGILLAGVLLPIGCSKNSKPVPQDLHLVMLDAVNALRRTGCQCGTVYMPPAPDLRWNDTLEKAAASHLLDMYNNGYFGHIAPDGSAPVQRAQALGYTGDYVGENIARGYQNVSDVMNALENSPDHCQAMMDTLYKEMGAARLNDYWDQEFGRKD</sequence>
<keyword evidence="3" id="KW-1185">Reference proteome</keyword>
<dbReference type="PANTHER" id="PTHR31157">
    <property type="entry name" value="SCP DOMAIN-CONTAINING PROTEIN"/>
    <property type="match status" value="1"/>
</dbReference>
<accession>A0A8J2UGJ2</accession>
<dbReference type="SUPFAM" id="SSF55797">
    <property type="entry name" value="PR-1-like"/>
    <property type="match status" value="1"/>
</dbReference>
<dbReference type="InterPro" id="IPR035940">
    <property type="entry name" value="CAP_sf"/>
</dbReference>
<dbReference type="Gene3D" id="3.40.33.10">
    <property type="entry name" value="CAP"/>
    <property type="match status" value="1"/>
</dbReference>
<evidence type="ECO:0000259" key="1">
    <source>
        <dbReference type="Pfam" id="PF00188"/>
    </source>
</evidence>
<dbReference type="PANTHER" id="PTHR31157:SF1">
    <property type="entry name" value="SCP DOMAIN-CONTAINING PROTEIN"/>
    <property type="match status" value="1"/>
</dbReference>
<dbReference type="Pfam" id="PF00188">
    <property type="entry name" value="CAP"/>
    <property type="match status" value="1"/>
</dbReference>
<evidence type="ECO:0000313" key="2">
    <source>
        <dbReference type="EMBL" id="GGB13810.1"/>
    </source>
</evidence>
<feature type="domain" description="SCP" evidence="1">
    <location>
        <begin position="35"/>
        <end position="148"/>
    </location>
</feature>
<gene>
    <name evidence="2" type="ORF">GCM10011511_41930</name>
</gene>
<protein>
    <recommendedName>
        <fullName evidence="1">SCP domain-containing protein</fullName>
    </recommendedName>
</protein>
<name>A0A8J2UGJ2_9BACT</name>
<evidence type="ECO:0000313" key="3">
    <source>
        <dbReference type="Proteomes" id="UP000607559"/>
    </source>
</evidence>
<dbReference type="AlphaFoldDB" id="A0A8J2UGJ2"/>
<dbReference type="RefSeq" id="WP_188935392.1">
    <property type="nucleotide sequence ID" value="NZ_BMJC01000004.1"/>
</dbReference>
<reference evidence="2" key="2">
    <citation type="submission" date="2020-09" db="EMBL/GenBank/DDBJ databases">
        <authorList>
            <person name="Sun Q."/>
            <person name="Zhou Y."/>
        </authorList>
    </citation>
    <scope>NUCLEOTIDE SEQUENCE</scope>
    <source>
        <strain evidence="2">CGMCC 1.15448</strain>
    </source>
</reference>
<dbReference type="InterPro" id="IPR014044">
    <property type="entry name" value="CAP_dom"/>
</dbReference>
<dbReference type="CDD" id="cd05379">
    <property type="entry name" value="CAP_bacterial"/>
    <property type="match status" value="1"/>
</dbReference>
<proteinExistence type="predicted"/>
<comment type="caution">
    <text evidence="2">The sequence shown here is derived from an EMBL/GenBank/DDBJ whole genome shotgun (WGS) entry which is preliminary data.</text>
</comment>
<dbReference type="Proteomes" id="UP000607559">
    <property type="component" value="Unassembled WGS sequence"/>
</dbReference>
<reference evidence="2" key="1">
    <citation type="journal article" date="2014" name="Int. J. Syst. Evol. Microbiol.">
        <title>Complete genome sequence of Corynebacterium casei LMG S-19264T (=DSM 44701T), isolated from a smear-ripened cheese.</title>
        <authorList>
            <consortium name="US DOE Joint Genome Institute (JGI-PGF)"/>
            <person name="Walter F."/>
            <person name="Albersmeier A."/>
            <person name="Kalinowski J."/>
            <person name="Ruckert C."/>
        </authorList>
    </citation>
    <scope>NUCLEOTIDE SEQUENCE</scope>
    <source>
        <strain evidence="2">CGMCC 1.15448</strain>
    </source>
</reference>
<organism evidence="2 3">
    <name type="scientific">Puia dinghuensis</name>
    <dbReference type="NCBI Taxonomy" id="1792502"/>
    <lineage>
        <taxon>Bacteria</taxon>
        <taxon>Pseudomonadati</taxon>
        <taxon>Bacteroidota</taxon>
        <taxon>Chitinophagia</taxon>
        <taxon>Chitinophagales</taxon>
        <taxon>Chitinophagaceae</taxon>
        <taxon>Puia</taxon>
    </lineage>
</organism>